<evidence type="ECO:0000313" key="2">
    <source>
        <dbReference type="EMBL" id="ORY21630.1"/>
    </source>
</evidence>
<dbReference type="OrthoDB" id="10547780at2759"/>
<comment type="caution">
    <text evidence="2">The sequence shown here is derived from an EMBL/GenBank/DDBJ whole genome shotgun (WGS) entry which is preliminary data.</text>
</comment>
<dbReference type="AlphaFoldDB" id="A0A1Y2AH70"/>
<evidence type="ECO:0000313" key="3">
    <source>
        <dbReference type="Proteomes" id="UP000193920"/>
    </source>
</evidence>
<organism evidence="2 3">
    <name type="scientific">Neocallimastix californiae</name>
    <dbReference type="NCBI Taxonomy" id="1754190"/>
    <lineage>
        <taxon>Eukaryota</taxon>
        <taxon>Fungi</taxon>
        <taxon>Fungi incertae sedis</taxon>
        <taxon>Chytridiomycota</taxon>
        <taxon>Chytridiomycota incertae sedis</taxon>
        <taxon>Neocallimastigomycetes</taxon>
        <taxon>Neocallimastigales</taxon>
        <taxon>Neocallimastigaceae</taxon>
        <taxon>Neocallimastix</taxon>
    </lineage>
</organism>
<sequence length="164" mass="18538">MSYWDIIESSSGYIVFGIFSIIAIIYMVKFSIEIDEARFRQQLISNYKTENLSSTHNSPQGNNNIRYSTQINTSFGPMDSANTSFSSPQLPYTSNGNNVNNVNTLPPNSSRPKNVLIPPRKTNLVSPVSPVSNQYGNYLPTNNFRNSLSQANRHSRQYLLNNNY</sequence>
<reference evidence="2 3" key="1">
    <citation type="submission" date="2016-08" db="EMBL/GenBank/DDBJ databases">
        <title>A Parts List for Fungal Cellulosomes Revealed by Comparative Genomics.</title>
        <authorList>
            <consortium name="DOE Joint Genome Institute"/>
            <person name="Haitjema C.H."/>
            <person name="Gilmore S.P."/>
            <person name="Henske J.K."/>
            <person name="Solomon K.V."/>
            <person name="De Groot R."/>
            <person name="Kuo A."/>
            <person name="Mondo S.J."/>
            <person name="Salamov A.A."/>
            <person name="Labutti K."/>
            <person name="Zhao Z."/>
            <person name="Chiniquy J."/>
            <person name="Barry K."/>
            <person name="Brewer H.M."/>
            <person name="Purvine S.O."/>
            <person name="Wright A.T."/>
            <person name="Boxma B."/>
            <person name="Van Alen T."/>
            <person name="Hackstein J.H."/>
            <person name="Baker S.E."/>
            <person name="Grigoriev I.V."/>
            <person name="O'Malley M.A."/>
        </authorList>
    </citation>
    <scope>NUCLEOTIDE SEQUENCE [LARGE SCALE GENOMIC DNA]</scope>
    <source>
        <strain evidence="2 3">G1</strain>
    </source>
</reference>
<gene>
    <name evidence="2" type="ORF">LY90DRAFT_707400</name>
</gene>
<keyword evidence="1" id="KW-0812">Transmembrane</keyword>
<proteinExistence type="predicted"/>
<protein>
    <submittedName>
        <fullName evidence="2">Uncharacterized protein</fullName>
    </submittedName>
</protein>
<feature type="transmembrane region" description="Helical" evidence="1">
    <location>
        <begin position="12"/>
        <end position="32"/>
    </location>
</feature>
<keyword evidence="3" id="KW-1185">Reference proteome</keyword>
<evidence type="ECO:0000256" key="1">
    <source>
        <dbReference type="SAM" id="Phobius"/>
    </source>
</evidence>
<keyword evidence="1" id="KW-1133">Transmembrane helix</keyword>
<name>A0A1Y2AH70_9FUNG</name>
<keyword evidence="1" id="KW-0472">Membrane</keyword>
<accession>A0A1Y2AH70</accession>
<dbReference type="EMBL" id="MCOG01000262">
    <property type="protein sequence ID" value="ORY21630.1"/>
    <property type="molecule type" value="Genomic_DNA"/>
</dbReference>
<dbReference type="Proteomes" id="UP000193920">
    <property type="component" value="Unassembled WGS sequence"/>
</dbReference>